<dbReference type="HOGENOM" id="CLU_3302949_0_0_2"/>
<evidence type="ECO:0000313" key="1">
    <source>
        <dbReference type="EMBL" id="ACS90498.1"/>
    </source>
</evidence>
<protein>
    <submittedName>
        <fullName evidence="1">Uncharacterized protein</fullName>
    </submittedName>
</protein>
<name>C6A4F3_THESM</name>
<evidence type="ECO:0000313" key="2">
    <source>
        <dbReference type="Proteomes" id="UP000009079"/>
    </source>
</evidence>
<organism evidence="1 2">
    <name type="scientific">Thermococcus sibiricus (strain DSM 12597 / MM 739)</name>
    <dbReference type="NCBI Taxonomy" id="604354"/>
    <lineage>
        <taxon>Archaea</taxon>
        <taxon>Methanobacteriati</taxon>
        <taxon>Methanobacteriota</taxon>
        <taxon>Thermococci</taxon>
        <taxon>Thermococcales</taxon>
        <taxon>Thermococcaceae</taxon>
        <taxon>Thermococcus</taxon>
    </lineage>
</organism>
<dbReference type="Proteomes" id="UP000009079">
    <property type="component" value="Chromosome"/>
</dbReference>
<dbReference type="AlphaFoldDB" id="C6A4F3"/>
<sequence length="39" mass="4573">MNVMENPKLSKSVRRHLEPDEKVVVKNKWLVAILHDGYV</sequence>
<dbReference type="KEGG" id="tsi:TSIB_1447"/>
<keyword evidence="2" id="KW-1185">Reference proteome</keyword>
<accession>C6A4F3</accession>
<reference evidence="1 2" key="1">
    <citation type="journal article" date="2009" name="Appl. Environ. Microbiol.">
        <title>Metabolic versatility and indigenous origin of the archaeon Thermococcus sibiricus, isolated from a siberian oil reservoir, as revealed by genome analysis.</title>
        <authorList>
            <person name="Mardanov A.V."/>
            <person name="Ravin N.V."/>
            <person name="Svetlitchnyi V.A."/>
            <person name="Beletsky A.V."/>
            <person name="Miroshnichenko M.L."/>
            <person name="Bonch-Osmolovskaya E.A."/>
            <person name="Skryabin K.G."/>
        </authorList>
    </citation>
    <scope>NUCLEOTIDE SEQUENCE [LARGE SCALE GENOMIC DNA]</scope>
    <source>
        <strain evidence="2">DSM 12597 / MM 739</strain>
    </source>
</reference>
<proteinExistence type="predicted"/>
<gene>
    <name evidence="1" type="ordered locus">TSIB_1447</name>
</gene>
<dbReference type="STRING" id="604354.TSIB_1447"/>
<dbReference type="EMBL" id="CP001463">
    <property type="protein sequence ID" value="ACS90498.1"/>
    <property type="molecule type" value="Genomic_DNA"/>
</dbReference>